<comment type="caution">
    <text evidence="3">The sequence shown here is derived from an EMBL/GenBank/DDBJ whole genome shotgun (WGS) entry which is preliminary data.</text>
</comment>
<feature type="compositionally biased region" description="Polar residues" evidence="1">
    <location>
        <begin position="480"/>
        <end position="492"/>
    </location>
</feature>
<reference evidence="3 4" key="1">
    <citation type="journal article" date="2022" name="Front. Cell. Infect. Microbiol.">
        <title>The Genomes of Two Strains of Taenia crassiceps the Animal Model for the Study of Human Cysticercosis.</title>
        <authorList>
            <person name="Bobes R.J."/>
            <person name="Estrada K."/>
            <person name="Rios-Valencia D.G."/>
            <person name="Calderon-Gallegos A."/>
            <person name="de la Torre P."/>
            <person name="Carrero J.C."/>
            <person name="Sanchez-Flores A."/>
            <person name="Laclette J.P."/>
        </authorList>
    </citation>
    <scope>NUCLEOTIDE SEQUENCE [LARGE SCALE GENOMIC DNA]</scope>
    <source>
        <strain evidence="3">WFUcys</strain>
    </source>
</reference>
<feature type="domain" description="Enhancer of mRNA-decapping protein 4 C-terminal" evidence="2">
    <location>
        <begin position="1033"/>
        <end position="1131"/>
    </location>
</feature>
<dbReference type="SUPFAM" id="SSF50978">
    <property type="entry name" value="WD40 repeat-like"/>
    <property type="match status" value="1"/>
</dbReference>
<dbReference type="Pfam" id="PF21289">
    <property type="entry name" value="EDC4_C"/>
    <property type="match status" value="1"/>
</dbReference>
<dbReference type="Gene3D" id="1.10.220.100">
    <property type="entry name" value="conserved c-terminal region of ge- 1"/>
    <property type="match status" value="1"/>
</dbReference>
<evidence type="ECO:0000313" key="3">
    <source>
        <dbReference type="EMBL" id="KAL5105014.1"/>
    </source>
</evidence>
<feature type="compositionally biased region" description="Pro residues" evidence="1">
    <location>
        <begin position="464"/>
        <end position="479"/>
    </location>
</feature>
<dbReference type="Proteomes" id="UP001651158">
    <property type="component" value="Unassembled WGS sequence"/>
</dbReference>
<organism evidence="3 4">
    <name type="scientific">Taenia crassiceps</name>
    <dbReference type="NCBI Taxonomy" id="6207"/>
    <lineage>
        <taxon>Eukaryota</taxon>
        <taxon>Metazoa</taxon>
        <taxon>Spiralia</taxon>
        <taxon>Lophotrochozoa</taxon>
        <taxon>Platyhelminthes</taxon>
        <taxon>Cestoda</taxon>
        <taxon>Eucestoda</taxon>
        <taxon>Cyclophyllidea</taxon>
        <taxon>Taeniidae</taxon>
        <taxon>Taenia</taxon>
    </lineage>
</organism>
<name>A0ABR4Q5T4_9CEST</name>
<accession>A0ABR4Q5T4</accession>
<dbReference type="EMBL" id="JAKROA010000010">
    <property type="protein sequence ID" value="KAL5105014.1"/>
    <property type="molecule type" value="Genomic_DNA"/>
</dbReference>
<dbReference type="InterPro" id="IPR044938">
    <property type="entry name" value="EDC4_C_sf"/>
</dbReference>
<sequence length="1163" mass="127042">MESSTEKIFLDGNGYEEFHGIHSSSVDIVASSLSALRANGKSSSSSCRMIGSTSIIQQNCWRVTRHQEISRGLLKINHIDGLNNLLISINLNENNSTLTHCALKWGPKCTIPEDRKDPSLLLAVALDRDAYIVDLNGVIEKISSDATDFRTESAQYRSCPRLLSKFLMRFSTCGSNIEAMEFTADASTVFIGVSIGQILMFKISDDESESFSPYRKWTSGTSPLSALHYVNYKSISAPLGYLIGGTNFNRELLLWRLPDCSLVQTIRFCPNEERDQEDGEIIKASPQPLLITSFSVAANLLLASDIKRTVLYALHLSRNPDTLEEVQFRCVSEFLLVSPCIAFDVSRVSRSLSLDRPFVSYDPEDSDNIEVLLNLIHPKDLKTGKLSYSVPLGVYMRRDQHTKEEKVTPEPSLDNDPLSTVGTVGNCSSPLLPEGNKSSIFSSPFNVFTKMFNRRPTSASSRPYTPPPNGDAPCVPPPTESSLSVDSSTPQAVSEHEGTPTSQSFGGDLCDSRNDGEESFSTVEKTSCAELANENLIVATVFGPESSSSLHISATDPSQLPFRGMGGLSKASELSDSVRSLAGSSSVASLSNSICRDPSVLDFSRPVNDVFAKVMSLSMNQPLSDSVRSLDGSSNDLIATSGSLKSLQTHHVVAPALSSTESGASGEVEVIQLLKSLLAETKAQAASIKTLTNKVHENRNQLTKLANVQATILRQVNSLTPSPTSSSITTATSESPSLANQLMDQVRKQKAETTKQLTHLETILNNIQNSVTSKASTKKPQPTSLLDAKQVQTLQEQTRNVVRTEFQSIFQSNIPMILDPLRQHLRASLEEMLSPLPKTVADRMVSVIVDPKFAQYFSGQMSTTIAPSMTIAYREELRRVLVPAFTKGIDKLTKELDELVKSALNQHMELIIAKMDSGVQSSRDKIDASVRKFDDQVNRLSKDIAVKVTTQIDELLKVASQQQPQPPAPDIAMSSASAVGGAGLSASTLRDLSVKGSRSAFDTAGGGGSKQQLRNFISGGTASADPYQSALMFIQNHQYAEALETALTSANQALLLKVLQNVPVVQLFRQNVKQELLLSLIHQLGCGQLQEQLEMKISFLQEAVNHLRMNDDTVKELGNDILSMLVTKITHLRGTDMLTAAEENRALVLLRSIQEKWQNRTFP</sequence>
<evidence type="ECO:0000313" key="4">
    <source>
        <dbReference type="Proteomes" id="UP001651158"/>
    </source>
</evidence>
<feature type="region of interest" description="Disordered" evidence="1">
    <location>
        <begin position="456"/>
        <end position="518"/>
    </location>
</feature>
<protein>
    <submittedName>
        <fullName evidence="3">Enhancer of mRNA-decapping protein 4</fullName>
    </submittedName>
</protein>
<dbReference type="InterPro" id="IPR049404">
    <property type="entry name" value="EDC4_C"/>
</dbReference>
<evidence type="ECO:0000256" key="1">
    <source>
        <dbReference type="SAM" id="MobiDB-lite"/>
    </source>
</evidence>
<dbReference type="Gene3D" id="1.20.120.20">
    <property type="entry name" value="Apolipoprotein"/>
    <property type="match status" value="1"/>
</dbReference>
<proteinExistence type="predicted"/>
<evidence type="ECO:0000259" key="2">
    <source>
        <dbReference type="Pfam" id="PF21289"/>
    </source>
</evidence>
<feature type="region of interest" description="Disordered" evidence="1">
    <location>
        <begin position="400"/>
        <end position="421"/>
    </location>
</feature>
<dbReference type="InterPro" id="IPR036322">
    <property type="entry name" value="WD40_repeat_dom_sf"/>
</dbReference>
<keyword evidence="4" id="KW-1185">Reference proteome</keyword>
<gene>
    <name evidence="3" type="ORF">TcWFU_008917</name>
</gene>